<sequence length="275" mass="31522">PREVFMHIKKFRFSCLADEYKTPELESMYDWYCNALLERYVLLPSGEVTLQTKGNPSGQISTTMDNNLCNVFFQAFEFAYINPDLSMQELCDAWERCDSLIYGDDRLTTFPSIPSDYVNRVVDMYKDIYKDIFGMWVKPDKVVVQDTPIGLSFCGFTVNQDFMPVPTECDKLIASLVTPTKKLADIYSLYSKVLCYNILGYNLEDEHEFKNYARIALEVLARHIRNMGGEEPVHVTEKMLDVLWRGGPKRRDGSRQPSSQERGQEGGQEGSEGAC</sequence>
<keyword evidence="1 9" id="KW-0696">RNA-directed RNA polymerase</keyword>
<dbReference type="GO" id="GO:0006351">
    <property type="term" value="P:DNA-templated transcription"/>
    <property type="evidence" value="ECO:0007669"/>
    <property type="project" value="InterPro"/>
</dbReference>
<keyword evidence="4" id="KW-0547">Nucleotide-binding</keyword>
<feature type="compositionally biased region" description="Gly residues" evidence="7">
    <location>
        <begin position="265"/>
        <end position="275"/>
    </location>
</feature>
<evidence type="ECO:0000256" key="1">
    <source>
        <dbReference type="ARBA" id="ARBA00022484"/>
    </source>
</evidence>
<dbReference type="InterPro" id="IPR043128">
    <property type="entry name" value="Rev_trsase/Diguanyl_cyclase"/>
</dbReference>
<name>C5IDP1_9VIRU</name>
<proteinExistence type="predicted"/>
<accession>C5IDP1</accession>
<feature type="non-terminal residue" evidence="9">
    <location>
        <position position="1"/>
    </location>
</feature>
<organism evidence="9 10">
    <name type="scientific">Mamastrovirus 11</name>
    <dbReference type="NCBI Taxonomy" id="1239575"/>
    <lineage>
        <taxon>Viruses</taxon>
        <taxon>Riboviria</taxon>
        <taxon>Orthornavirae</taxon>
        <taxon>Pisuviricota</taxon>
        <taxon>Stelpaviricetes</taxon>
        <taxon>Stellavirales</taxon>
        <taxon>Astroviridae</taxon>
        <taxon>Mamastrovirus</taxon>
        <taxon>Mamastrovirus californiani</taxon>
    </lineage>
</organism>
<dbReference type="InterPro" id="IPR001205">
    <property type="entry name" value="RNA-dir_pol_C"/>
</dbReference>
<protein>
    <submittedName>
        <fullName evidence="9">RNA-dependent RNA polymerase</fullName>
    </submittedName>
</protein>
<keyword evidence="3" id="KW-0548">Nucleotidyltransferase</keyword>
<evidence type="ECO:0000256" key="7">
    <source>
        <dbReference type="SAM" id="MobiDB-lite"/>
    </source>
</evidence>
<dbReference type="GO" id="GO:0000166">
    <property type="term" value="F:nucleotide binding"/>
    <property type="evidence" value="ECO:0007669"/>
    <property type="project" value="UniProtKB-KW"/>
</dbReference>
<keyword evidence="10" id="KW-1185">Reference proteome</keyword>
<feature type="domain" description="RNA-directed RNA polymerase C-terminal" evidence="8">
    <location>
        <begin position="11"/>
        <end position="174"/>
    </location>
</feature>
<evidence type="ECO:0000256" key="4">
    <source>
        <dbReference type="ARBA" id="ARBA00022741"/>
    </source>
</evidence>
<keyword evidence="5" id="KW-0688">Ribosomal frameshifting</keyword>
<dbReference type="Gene3D" id="3.30.70.270">
    <property type="match status" value="1"/>
</dbReference>
<evidence type="ECO:0000256" key="5">
    <source>
        <dbReference type="ARBA" id="ARBA00022758"/>
    </source>
</evidence>
<dbReference type="Pfam" id="PF00680">
    <property type="entry name" value="RdRP_1"/>
    <property type="match status" value="1"/>
</dbReference>
<dbReference type="InterPro" id="IPR043502">
    <property type="entry name" value="DNA/RNA_pol_sf"/>
</dbReference>
<dbReference type="GO" id="GO:0003723">
    <property type="term" value="F:RNA binding"/>
    <property type="evidence" value="ECO:0007669"/>
    <property type="project" value="InterPro"/>
</dbReference>
<dbReference type="GO" id="GO:0003968">
    <property type="term" value="F:RNA-directed RNA polymerase activity"/>
    <property type="evidence" value="ECO:0007669"/>
    <property type="project" value="UniProtKB-KW"/>
</dbReference>
<evidence type="ECO:0000313" key="9">
    <source>
        <dbReference type="EMBL" id="ACR54271.1"/>
    </source>
</evidence>
<dbReference type="KEGG" id="vg:40524875"/>
<reference evidence="9 10" key="1">
    <citation type="journal article" date="2010" name="J. Gen. Virol.">
        <title>Characterization of phylogenetically diverse astroviruses of marine mammals.</title>
        <authorList>
            <person name="Rivera R."/>
            <person name="Nollens H.H."/>
            <person name="Venn-Watson S."/>
            <person name="Gulland F.M."/>
            <person name="Wellehan J.F.Jr."/>
        </authorList>
    </citation>
    <scope>NUCLEOTIDE SEQUENCE [LARGE SCALE GENOMIC DNA]</scope>
    <source>
        <strain evidence="9 10">CSL1</strain>
    </source>
</reference>
<dbReference type="SUPFAM" id="SSF56672">
    <property type="entry name" value="DNA/RNA polymerases"/>
    <property type="match status" value="1"/>
</dbReference>
<keyword evidence="6" id="KW-0693">Viral RNA replication</keyword>
<dbReference type="GO" id="GO:0075523">
    <property type="term" value="P:viral translational frameshifting"/>
    <property type="evidence" value="ECO:0007669"/>
    <property type="project" value="UniProtKB-KW"/>
</dbReference>
<keyword evidence="2" id="KW-0808">Transferase</keyword>
<dbReference type="Proteomes" id="UP000242324">
    <property type="component" value="Segment"/>
</dbReference>
<evidence type="ECO:0000256" key="2">
    <source>
        <dbReference type="ARBA" id="ARBA00022679"/>
    </source>
</evidence>
<evidence type="ECO:0000259" key="8">
    <source>
        <dbReference type="Pfam" id="PF00680"/>
    </source>
</evidence>
<evidence type="ECO:0000256" key="3">
    <source>
        <dbReference type="ARBA" id="ARBA00022695"/>
    </source>
</evidence>
<dbReference type="EMBL" id="FJ890351">
    <property type="protein sequence ID" value="ACR54271.1"/>
    <property type="molecule type" value="Genomic_RNA"/>
</dbReference>
<dbReference type="RefSeq" id="YP_009664777.1">
    <property type="nucleotide sequence ID" value="NC_043097.1"/>
</dbReference>
<evidence type="ECO:0000256" key="6">
    <source>
        <dbReference type="ARBA" id="ARBA00022953"/>
    </source>
</evidence>
<dbReference type="GeneID" id="40524875"/>
<evidence type="ECO:0000313" key="10">
    <source>
        <dbReference type="Proteomes" id="UP000242324"/>
    </source>
</evidence>
<feature type="region of interest" description="Disordered" evidence="7">
    <location>
        <begin position="246"/>
        <end position="275"/>
    </location>
</feature>